<name>A0ABN7WWL9_GIGMA</name>
<protein>
    <submittedName>
        <fullName evidence="1">23321_t:CDS:1</fullName>
    </submittedName>
</protein>
<sequence length="43" mass="4834">LASQKQPVKELTCIFSDLTKMYDVIGLTTCDLNLEDDDMLIAQ</sequence>
<proteinExistence type="predicted"/>
<accession>A0ABN7WWL9</accession>
<feature type="non-terminal residue" evidence="1">
    <location>
        <position position="1"/>
    </location>
</feature>
<dbReference type="Proteomes" id="UP000789901">
    <property type="component" value="Unassembled WGS sequence"/>
</dbReference>
<organism evidence="1 2">
    <name type="scientific">Gigaspora margarita</name>
    <dbReference type="NCBI Taxonomy" id="4874"/>
    <lineage>
        <taxon>Eukaryota</taxon>
        <taxon>Fungi</taxon>
        <taxon>Fungi incertae sedis</taxon>
        <taxon>Mucoromycota</taxon>
        <taxon>Glomeromycotina</taxon>
        <taxon>Glomeromycetes</taxon>
        <taxon>Diversisporales</taxon>
        <taxon>Gigasporaceae</taxon>
        <taxon>Gigaspora</taxon>
    </lineage>
</organism>
<dbReference type="EMBL" id="CAJVQB010064010">
    <property type="protein sequence ID" value="CAG8840886.1"/>
    <property type="molecule type" value="Genomic_DNA"/>
</dbReference>
<feature type="non-terminal residue" evidence="1">
    <location>
        <position position="43"/>
    </location>
</feature>
<comment type="caution">
    <text evidence="1">The sequence shown here is derived from an EMBL/GenBank/DDBJ whole genome shotgun (WGS) entry which is preliminary data.</text>
</comment>
<evidence type="ECO:0000313" key="2">
    <source>
        <dbReference type="Proteomes" id="UP000789901"/>
    </source>
</evidence>
<gene>
    <name evidence="1" type="ORF">GMARGA_LOCUS35135</name>
</gene>
<evidence type="ECO:0000313" key="1">
    <source>
        <dbReference type="EMBL" id="CAG8840886.1"/>
    </source>
</evidence>
<reference evidence="1 2" key="1">
    <citation type="submission" date="2021-06" db="EMBL/GenBank/DDBJ databases">
        <authorList>
            <person name="Kallberg Y."/>
            <person name="Tangrot J."/>
            <person name="Rosling A."/>
        </authorList>
    </citation>
    <scope>NUCLEOTIDE SEQUENCE [LARGE SCALE GENOMIC DNA]</scope>
    <source>
        <strain evidence="1 2">120-4 pot B 10/14</strain>
    </source>
</reference>
<keyword evidence="2" id="KW-1185">Reference proteome</keyword>